<keyword evidence="10" id="KW-1185">Reference proteome</keyword>
<dbReference type="SUPFAM" id="SSF51569">
    <property type="entry name" value="Aldolase"/>
    <property type="match status" value="1"/>
</dbReference>
<evidence type="ECO:0000256" key="6">
    <source>
        <dbReference type="HAMAP-Rule" id="MF_00734"/>
    </source>
</evidence>
<dbReference type="Proteomes" id="UP000013783">
    <property type="component" value="Unassembled WGS sequence"/>
</dbReference>
<accession>R2QSC9</accession>
<evidence type="ECO:0000256" key="1">
    <source>
        <dbReference type="ARBA" id="ARBA00000567"/>
    </source>
</evidence>
<dbReference type="InterPro" id="IPR002915">
    <property type="entry name" value="DeoC/FbaB/LacD_aldolase"/>
</dbReference>
<protein>
    <recommendedName>
        <fullName evidence="6">Tagatose 1,6-diphosphate aldolase</fullName>
        <ecNumber evidence="6">4.1.2.40</ecNumber>
    </recommendedName>
    <alternativeName>
        <fullName evidence="6">D-tagatose-1,6-bisphosphate aldolase</fullName>
    </alternativeName>
    <alternativeName>
        <fullName evidence="6">Tagatose-bisphosphate aldolase</fullName>
    </alternativeName>
</protein>
<dbReference type="STRING" id="71451.RV07_GL000697"/>
<evidence type="ECO:0000313" key="10">
    <source>
        <dbReference type="Proteomes" id="UP000014148"/>
    </source>
</evidence>
<evidence type="ECO:0000313" key="7">
    <source>
        <dbReference type="EMBL" id="EOH71496.1"/>
    </source>
</evidence>
<dbReference type="PATRIC" id="fig|1158601.3.peg.4414"/>
<comment type="catalytic activity">
    <reaction evidence="1 6">
        <text>D-tagatofuranose 1,6-bisphosphate = D-glyceraldehyde 3-phosphate + dihydroxyacetone phosphate</text>
        <dbReference type="Rhea" id="RHEA:22948"/>
        <dbReference type="ChEBI" id="CHEBI:57642"/>
        <dbReference type="ChEBI" id="CHEBI:58694"/>
        <dbReference type="ChEBI" id="CHEBI:59776"/>
        <dbReference type="EC" id="4.1.2.40"/>
    </reaction>
</comment>
<dbReference type="Proteomes" id="UP000014148">
    <property type="component" value="Unassembled WGS sequence"/>
</dbReference>
<dbReference type="eggNOG" id="COG3684">
    <property type="taxonomic scope" value="Bacteria"/>
</dbReference>
<gene>
    <name evidence="6" type="primary">lacD</name>
    <name evidence="8" type="ORF">I585_01285</name>
    <name evidence="7" type="ORF">UAI_04448</name>
</gene>
<dbReference type="NCBIfam" id="TIGR01232">
    <property type="entry name" value="lacD"/>
    <property type="match status" value="1"/>
</dbReference>
<keyword evidence="4 6" id="KW-0423">Lactose metabolism</keyword>
<name>R2QSC9_9ENTE</name>
<evidence type="ECO:0000313" key="9">
    <source>
        <dbReference type="Proteomes" id="UP000013783"/>
    </source>
</evidence>
<sequence length="335" mass="37070">MLTLTAGKKAAMDRLSTKEGIISALAIDQRGALKKMIKALDAEPTDAHIEGFKELVSSELTPYASSILLDPEYGLPAAKARHEDAGLLLAYEKTGYDATTPGRLPDLLADWSVLRLKEQGADAIKFLLYYDVDEDQAINHQKHVFIERLGSECAEEDLPFYLELVSYDAQNSDAGSLEYAKVKPHKVNEMMKEFSKPQYKVDVLKVEVPVNMNYVEGFATGETAYTKAEAANYFLEQSQATDLPFIFLSAGVSTELFQQTLVFAKEAGSTFNGVLCGRATWKNGVKPYIESGEAAAREWLQKEGRENIEGLNKVLAQTASSWFEKVQVAEEAVMK</sequence>
<keyword evidence="5 6" id="KW-0456">Lyase</keyword>
<dbReference type="InterPro" id="IPR050552">
    <property type="entry name" value="LacD_aldolase"/>
</dbReference>
<dbReference type="UniPathway" id="UPA00704">
    <property type="reaction ID" value="UER00716"/>
</dbReference>
<dbReference type="HAMAP" id="MF_00734">
    <property type="entry name" value="LacD"/>
    <property type="match status" value="1"/>
</dbReference>
<dbReference type="GO" id="GO:0019512">
    <property type="term" value="P:lactose catabolic process via tagatose-6-phosphate"/>
    <property type="evidence" value="ECO:0007669"/>
    <property type="project" value="UniProtKB-UniRule"/>
</dbReference>
<evidence type="ECO:0000256" key="2">
    <source>
        <dbReference type="ARBA" id="ARBA00005191"/>
    </source>
</evidence>
<dbReference type="NCBIfam" id="NF009498">
    <property type="entry name" value="PRK12858.1"/>
    <property type="match status" value="1"/>
</dbReference>
<comment type="caution">
    <text evidence="7">The sequence shown here is derived from an EMBL/GenBank/DDBJ whole genome shotgun (WGS) entry which is preliminary data.</text>
</comment>
<evidence type="ECO:0000256" key="3">
    <source>
        <dbReference type="ARBA" id="ARBA00008679"/>
    </source>
</evidence>
<dbReference type="GO" id="GO:0009024">
    <property type="term" value="F:tagatose-6-phosphate kinase activity"/>
    <property type="evidence" value="ECO:0007669"/>
    <property type="project" value="InterPro"/>
</dbReference>
<comment type="similarity">
    <text evidence="3 6">Belongs to the aldolase LacD family.</text>
</comment>
<dbReference type="FunFam" id="3.20.20.70:FF:000137">
    <property type="entry name" value="Tagatose 1,6-diphosphate aldolase 2"/>
    <property type="match status" value="1"/>
</dbReference>
<dbReference type="EMBL" id="ASWA01000002">
    <property type="protein sequence ID" value="EOT69814.1"/>
    <property type="molecule type" value="Genomic_DNA"/>
</dbReference>
<dbReference type="AlphaFoldDB" id="R2QSC9"/>
<reference evidence="8 10" key="2">
    <citation type="submission" date="2013-03" db="EMBL/GenBank/DDBJ databases">
        <title>The Genome Sequence of Enterococcus malodoratus ATCC_43197 (PacBio/Illumina hybrid assembly).</title>
        <authorList>
            <consortium name="The Broad Institute Genomics Platform"/>
            <consortium name="The Broad Institute Genome Sequencing Center for Infectious Disease"/>
            <person name="Earl A."/>
            <person name="Russ C."/>
            <person name="Gilmore M."/>
            <person name="Surin D."/>
            <person name="Walker B."/>
            <person name="Young S."/>
            <person name="Zeng Q."/>
            <person name="Gargeya S."/>
            <person name="Fitzgerald M."/>
            <person name="Haas B."/>
            <person name="Abouelleil A."/>
            <person name="Allen A.W."/>
            <person name="Alvarado L."/>
            <person name="Arachchi H.M."/>
            <person name="Berlin A.M."/>
            <person name="Chapman S.B."/>
            <person name="Gainer-Dewar J."/>
            <person name="Goldberg J."/>
            <person name="Griggs A."/>
            <person name="Gujja S."/>
            <person name="Hansen M."/>
            <person name="Howarth C."/>
            <person name="Imamovic A."/>
            <person name="Ireland A."/>
            <person name="Larimer J."/>
            <person name="McCowan C."/>
            <person name="Murphy C."/>
            <person name="Pearson M."/>
            <person name="Poon T.W."/>
            <person name="Priest M."/>
            <person name="Roberts A."/>
            <person name="Saif S."/>
            <person name="Shea T."/>
            <person name="Sisk P."/>
            <person name="Sykes S."/>
            <person name="Wortman J."/>
            <person name="Nusbaum C."/>
            <person name="Birren B."/>
        </authorList>
    </citation>
    <scope>NUCLEOTIDE SEQUENCE [LARGE SCALE GENOMIC DNA]</scope>
    <source>
        <strain evidence="8 10">ATCC 43197</strain>
    </source>
</reference>
<dbReference type="InterPro" id="IPR005927">
    <property type="entry name" value="Tag_1.6-dipho_adolase"/>
</dbReference>
<comment type="pathway">
    <text evidence="2 6">Carbohydrate metabolism; D-tagatose 6-phosphate degradation; D-glyceraldehyde 3-phosphate and glycerone phosphate from D-tagatose 6-phosphate: step 2/2.</text>
</comment>
<evidence type="ECO:0000313" key="8">
    <source>
        <dbReference type="EMBL" id="EOT69814.1"/>
    </source>
</evidence>
<dbReference type="GO" id="GO:0009025">
    <property type="term" value="F:tagatose-bisphosphate aldolase activity"/>
    <property type="evidence" value="ECO:0007669"/>
    <property type="project" value="UniProtKB-UniRule"/>
</dbReference>
<dbReference type="InterPro" id="IPR013785">
    <property type="entry name" value="Aldolase_TIM"/>
</dbReference>
<dbReference type="NCBIfam" id="NF003180">
    <property type="entry name" value="PRK04161.1"/>
    <property type="match status" value="1"/>
</dbReference>
<dbReference type="PANTHER" id="PTHR39340:SF1">
    <property type="entry name" value="SULFOFRUCTOSEPHOSPHATE ALDOLASE"/>
    <property type="match status" value="1"/>
</dbReference>
<dbReference type="GO" id="GO:2001059">
    <property type="term" value="P:D-tagatose 6-phosphate catabolic process"/>
    <property type="evidence" value="ECO:0007669"/>
    <property type="project" value="UniProtKB-UniRule"/>
</dbReference>
<dbReference type="Pfam" id="PF01791">
    <property type="entry name" value="DeoC"/>
    <property type="match status" value="1"/>
</dbReference>
<dbReference type="OrthoDB" id="106309at2"/>
<reference evidence="7 9" key="1">
    <citation type="submission" date="2013-02" db="EMBL/GenBank/DDBJ databases">
        <title>The Genome Sequence of Enterococcus malodoratus ATCC_43197.</title>
        <authorList>
            <consortium name="The Broad Institute Genome Sequencing Platform"/>
            <consortium name="The Broad Institute Genome Sequencing Center for Infectious Disease"/>
            <person name="Earl A.M."/>
            <person name="Gilmore M.S."/>
            <person name="Lebreton F."/>
            <person name="Walker B."/>
            <person name="Young S.K."/>
            <person name="Zeng Q."/>
            <person name="Gargeya S."/>
            <person name="Fitzgerald M."/>
            <person name="Haas B."/>
            <person name="Abouelleil A."/>
            <person name="Alvarado L."/>
            <person name="Arachchi H.M."/>
            <person name="Berlin A.M."/>
            <person name="Chapman S.B."/>
            <person name="Dewar J."/>
            <person name="Goldberg J."/>
            <person name="Griggs A."/>
            <person name="Gujja S."/>
            <person name="Hansen M."/>
            <person name="Howarth C."/>
            <person name="Imamovic A."/>
            <person name="Larimer J."/>
            <person name="McCowan C."/>
            <person name="Murphy C."/>
            <person name="Neiman D."/>
            <person name="Pearson M."/>
            <person name="Priest M."/>
            <person name="Roberts A."/>
            <person name="Saif S."/>
            <person name="Shea T."/>
            <person name="Sisk P."/>
            <person name="Sykes S."/>
            <person name="Wortman J."/>
            <person name="Nusbaum C."/>
            <person name="Birren B."/>
        </authorList>
    </citation>
    <scope>NUCLEOTIDE SEQUENCE [LARGE SCALE GENOMIC DNA]</scope>
    <source>
        <strain evidence="7 9">ATCC 43197</strain>
    </source>
</reference>
<dbReference type="EMBL" id="AJAK01000032">
    <property type="protein sequence ID" value="EOH71496.1"/>
    <property type="molecule type" value="Genomic_DNA"/>
</dbReference>
<evidence type="ECO:0000256" key="4">
    <source>
        <dbReference type="ARBA" id="ARBA00022736"/>
    </source>
</evidence>
<dbReference type="Gene3D" id="3.20.20.70">
    <property type="entry name" value="Aldolase class I"/>
    <property type="match status" value="1"/>
</dbReference>
<dbReference type="GO" id="GO:0061595">
    <property type="term" value="F:6-deoxy-6-sulfofructose-1-phosphate aldolase activity"/>
    <property type="evidence" value="ECO:0007669"/>
    <property type="project" value="TreeGrafter"/>
</dbReference>
<dbReference type="EC" id="4.1.2.40" evidence="6"/>
<dbReference type="GO" id="GO:1902777">
    <property type="term" value="P:6-sulfoquinovose(1-) catabolic process"/>
    <property type="evidence" value="ECO:0007669"/>
    <property type="project" value="TreeGrafter"/>
</dbReference>
<dbReference type="PANTHER" id="PTHR39340">
    <property type="entry name" value="SULFOFRUCTOSEPHOSPHATE ALDOLASE"/>
    <property type="match status" value="1"/>
</dbReference>
<organism evidence="7 9">
    <name type="scientific">Enterococcus malodoratus ATCC 43197</name>
    <dbReference type="NCBI Taxonomy" id="1158601"/>
    <lineage>
        <taxon>Bacteria</taxon>
        <taxon>Bacillati</taxon>
        <taxon>Bacillota</taxon>
        <taxon>Bacilli</taxon>
        <taxon>Lactobacillales</taxon>
        <taxon>Enterococcaceae</taxon>
        <taxon>Enterococcus</taxon>
    </lineage>
</organism>
<dbReference type="SMART" id="SM01133">
    <property type="entry name" value="DeoC"/>
    <property type="match status" value="1"/>
</dbReference>
<dbReference type="RefSeq" id="WP_010743216.1">
    <property type="nucleotide sequence ID" value="NZ_KB946253.1"/>
</dbReference>
<dbReference type="NCBIfam" id="NF009065">
    <property type="entry name" value="PRK12399.1"/>
    <property type="match status" value="1"/>
</dbReference>
<proteinExistence type="inferred from homology"/>
<evidence type="ECO:0000256" key="5">
    <source>
        <dbReference type="ARBA" id="ARBA00023239"/>
    </source>
</evidence>